<gene>
    <name evidence="8" type="ORF">PM3016_1701</name>
</gene>
<feature type="transmembrane region" description="Helical" evidence="6">
    <location>
        <begin position="12"/>
        <end position="36"/>
    </location>
</feature>
<feature type="transmembrane region" description="Helical" evidence="6">
    <location>
        <begin position="113"/>
        <end position="137"/>
    </location>
</feature>
<dbReference type="Gene3D" id="1.20.1250.20">
    <property type="entry name" value="MFS general substrate transporter like domains"/>
    <property type="match status" value="2"/>
</dbReference>
<accession>H6NES4</accession>
<evidence type="ECO:0000256" key="5">
    <source>
        <dbReference type="ARBA" id="ARBA00023136"/>
    </source>
</evidence>
<dbReference type="Proteomes" id="UP000007523">
    <property type="component" value="Chromosome"/>
</dbReference>
<dbReference type="STRING" id="1116391.PM3016_1701"/>
<dbReference type="RefSeq" id="WP_014369157.1">
    <property type="nucleotide sequence ID" value="NC_016935.1"/>
</dbReference>
<dbReference type="GO" id="GO:0015293">
    <property type="term" value="F:symporter activity"/>
    <property type="evidence" value="ECO:0007669"/>
    <property type="project" value="InterPro"/>
</dbReference>
<dbReference type="Pfam" id="PF13347">
    <property type="entry name" value="MFS_2"/>
    <property type="match status" value="1"/>
</dbReference>
<feature type="transmembrane region" description="Helical" evidence="6">
    <location>
        <begin position="229"/>
        <end position="250"/>
    </location>
</feature>
<feature type="transmembrane region" description="Helical" evidence="6">
    <location>
        <begin position="149"/>
        <end position="173"/>
    </location>
</feature>
<dbReference type="KEGG" id="pmq:PM3016_1701"/>
<dbReference type="GO" id="GO:0008643">
    <property type="term" value="P:carbohydrate transport"/>
    <property type="evidence" value="ECO:0007669"/>
    <property type="project" value="InterPro"/>
</dbReference>
<keyword evidence="8" id="KW-0762">Sugar transport</keyword>
<keyword evidence="9" id="KW-1185">Reference proteome</keyword>
<feature type="transmembrane region" description="Helical" evidence="6">
    <location>
        <begin position="295"/>
        <end position="312"/>
    </location>
</feature>
<evidence type="ECO:0000259" key="7">
    <source>
        <dbReference type="PROSITE" id="PS50850"/>
    </source>
</evidence>
<name>H6NES4_9BACL</name>
<keyword evidence="4 6" id="KW-1133">Transmembrane helix</keyword>
<dbReference type="NCBIfam" id="TIGR00792">
    <property type="entry name" value="gph"/>
    <property type="match status" value="1"/>
</dbReference>
<keyword evidence="2" id="KW-0813">Transport</keyword>
<feature type="transmembrane region" description="Helical" evidence="6">
    <location>
        <begin position="82"/>
        <end position="101"/>
    </location>
</feature>
<dbReference type="InterPro" id="IPR039672">
    <property type="entry name" value="MFS_2"/>
</dbReference>
<dbReference type="InterPro" id="IPR036259">
    <property type="entry name" value="MFS_trans_sf"/>
</dbReference>
<feature type="domain" description="Major facilitator superfamily (MFS) profile" evidence="7">
    <location>
        <begin position="1"/>
        <end position="431"/>
    </location>
</feature>
<dbReference type="SUPFAM" id="SSF103473">
    <property type="entry name" value="MFS general substrate transporter"/>
    <property type="match status" value="1"/>
</dbReference>
<dbReference type="HOGENOM" id="CLU_027408_0_0_9"/>
<dbReference type="InterPro" id="IPR001927">
    <property type="entry name" value="Na/Gal_symport"/>
</dbReference>
<feature type="transmembrane region" description="Helical" evidence="6">
    <location>
        <begin position="364"/>
        <end position="389"/>
    </location>
</feature>
<dbReference type="PANTHER" id="PTHR11328:SF24">
    <property type="entry name" value="MAJOR FACILITATOR SUPERFAMILY (MFS) PROFILE DOMAIN-CONTAINING PROTEIN"/>
    <property type="match status" value="1"/>
</dbReference>
<protein>
    <submittedName>
        <fullName evidence="8">Sugar transporter</fullName>
    </submittedName>
</protein>
<keyword evidence="3 6" id="KW-0812">Transmembrane</keyword>
<comment type="subcellular location">
    <subcellularLocation>
        <location evidence="1">Cell membrane</location>
        <topology evidence="1">Multi-pass membrane protein</topology>
    </subcellularLocation>
</comment>
<reference evidence="8 9" key="1">
    <citation type="journal article" date="2012" name="J. Bacteriol.">
        <title>Complete Genome Sequence of Paenibacillus mucilaginosus 3016, a Bacterium Functional as Microbial Fertilizer.</title>
        <authorList>
            <person name="Ma M."/>
            <person name="Wang Z."/>
            <person name="Li L."/>
            <person name="Jiang X."/>
            <person name="Guan D."/>
            <person name="Cao F."/>
            <person name="Chen H."/>
            <person name="Wang X."/>
            <person name="Shen D."/>
            <person name="Du B."/>
            <person name="Li J."/>
        </authorList>
    </citation>
    <scope>NUCLEOTIDE SEQUENCE [LARGE SCALE GENOMIC DNA]</scope>
    <source>
        <strain evidence="8 9">3016</strain>
    </source>
</reference>
<feature type="transmembrane region" description="Helical" evidence="6">
    <location>
        <begin position="42"/>
        <end position="61"/>
    </location>
</feature>
<dbReference type="InterPro" id="IPR020846">
    <property type="entry name" value="MFS_dom"/>
</dbReference>
<proteinExistence type="predicted"/>
<keyword evidence="5 6" id="KW-0472">Membrane</keyword>
<feature type="transmembrane region" description="Helical" evidence="6">
    <location>
        <begin position="318"/>
        <end position="343"/>
    </location>
</feature>
<dbReference type="PROSITE" id="PS50850">
    <property type="entry name" value="MFS"/>
    <property type="match status" value="1"/>
</dbReference>
<dbReference type="PANTHER" id="PTHR11328">
    <property type="entry name" value="MAJOR FACILITATOR SUPERFAMILY DOMAIN-CONTAINING PROTEIN"/>
    <property type="match status" value="1"/>
</dbReference>
<evidence type="ECO:0000256" key="4">
    <source>
        <dbReference type="ARBA" id="ARBA00022989"/>
    </source>
</evidence>
<dbReference type="EMBL" id="CP003235">
    <property type="protein sequence ID" value="AFC28615.1"/>
    <property type="molecule type" value="Genomic_DNA"/>
</dbReference>
<dbReference type="GO" id="GO:0006814">
    <property type="term" value="P:sodium ion transport"/>
    <property type="evidence" value="ECO:0007669"/>
    <property type="project" value="InterPro"/>
</dbReference>
<dbReference type="GO" id="GO:0005886">
    <property type="term" value="C:plasma membrane"/>
    <property type="evidence" value="ECO:0007669"/>
    <property type="project" value="UniProtKB-SubCell"/>
</dbReference>
<feature type="transmembrane region" description="Helical" evidence="6">
    <location>
        <begin position="262"/>
        <end position="283"/>
    </location>
</feature>
<organism evidence="8 9">
    <name type="scientific">Paenibacillus mucilaginosus 3016</name>
    <dbReference type="NCBI Taxonomy" id="1116391"/>
    <lineage>
        <taxon>Bacteria</taxon>
        <taxon>Bacillati</taxon>
        <taxon>Bacillota</taxon>
        <taxon>Bacilli</taxon>
        <taxon>Bacillales</taxon>
        <taxon>Paenibacillaceae</taxon>
        <taxon>Paenibacillus</taxon>
    </lineage>
</organism>
<evidence type="ECO:0000256" key="2">
    <source>
        <dbReference type="ARBA" id="ARBA00022448"/>
    </source>
</evidence>
<evidence type="ECO:0000256" key="6">
    <source>
        <dbReference type="SAM" id="Phobius"/>
    </source>
</evidence>
<feature type="transmembrane region" description="Helical" evidence="6">
    <location>
        <begin position="401"/>
        <end position="426"/>
    </location>
</feature>
<evidence type="ECO:0000313" key="9">
    <source>
        <dbReference type="Proteomes" id="UP000007523"/>
    </source>
</evidence>
<feature type="transmembrane region" description="Helical" evidence="6">
    <location>
        <begin position="179"/>
        <end position="199"/>
    </location>
</feature>
<dbReference type="CDD" id="cd17332">
    <property type="entry name" value="MFS_MelB_like"/>
    <property type="match status" value="1"/>
</dbReference>
<evidence type="ECO:0000313" key="8">
    <source>
        <dbReference type="EMBL" id="AFC28615.1"/>
    </source>
</evidence>
<evidence type="ECO:0000256" key="3">
    <source>
        <dbReference type="ARBA" id="ARBA00022692"/>
    </source>
</evidence>
<evidence type="ECO:0000256" key="1">
    <source>
        <dbReference type="ARBA" id="ARBA00004651"/>
    </source>
</evidence>
<dbReference type="AlphaFoldDB" id="H6NES4"/>
<sequence length="446" mass="47801">MDAAKLGFKEKLGYGLGDLASGFIWTAASAFLTFFYTDVVGLSAAAVGTLLLVARVFDGFVDIGVGALIDRTKSRHGKARPWLLWLAVPFGIAGVLMFTAPDLGPTGALVYAYITYLIMNVIYSGINVPYGVLNSLITQDAYQRSVLNIFRMVMALVGAVLVTSLTMPLVAALGGGKTGWMSTFLIFGALSILLFLITFKTTTERVKPSVTQKDIPLKRGVKALFRNKYWALMVGFGIVFFTLNAAGSAVNVYYAQYVLKDASLVGILNIAGLVPILIGLFLVAPIIKKYGKRNAAFGGIIVMILGSLVMLIDPASLPVILTATVIKAIGTVPIMGTFFAMLADTVEYGEWKTGMRTEGLVYSAGSFGTKAGSGIGAALTGWILAWGGYVGGQEVQSDTTIAALQFLFIYLPVILCAVGLVILWFYKLDQKYQQIIDDLNAIKTMS</sequence>